<dbReference type="PANTHER" id="PTHR47099:SF1">
    <property type="entry name" value="METHYLCOBAMIDE:COM METHYLTRANSFERASE MTBA"/>
    <property type="match status" value="1"/>
</dbReference>
<proteinExistence type="predicted"/>
<feature type="domain" description="Uroporphyrinogen decarboxylase (URO-D)" evidence="1">
    <location>
        <begin position="55"/>
        <end position="304"/>
    </location>
</feature>
<reference evidence="2 3" key="1">
    <citation type="submission" date="2022-06" db="EMBL/GenBank/DDBJ databases">
        <title>Isolation of gut microbiota from human fecal samples.</title>
        <authorList>
            <person name="Pamer E.G."/>
            <person name="Barat B."/>
            <person name="Waligurski E."/>
            <person name="Medina S."/>
            <person name="Paddock L."/>
            <person name="Mostad J."/>
        </authorList>
    </citation>
    <scope>NUCLEOTIDE SEQUENCE [LARGE SCALE GENOMIC DNA]</scope>
    <source>
        <strain evidence="2 3">DFI.9.73</strain>
    </source>
</reference>
<sequence length="312" mass="35638">MENRETDRPPVGFWYHFPDGADVVESQLRFYRESGMDFCKIMCDGYFSYPNPGLKEVHRAKDLYQLKPMDPGHPYFREQVERAARIVRELKEECFVFYSIFCPMSYLRFGTSEEQVMAFYREDPEAFAYGLSVVAEDASRLARLLITEAGCDGVYYSVQNAELSRFSFEEYRKYVTPSDKAVLLEAEKYSPYNILHCCGWAGDKNRVEVWQDYPGAAVNWAVYVEGLPLPKGKEFFGGRCVLGGFQNTKDGVLYRGSKEEVSEFTAGLIQEVGGRGFILGADCTVPGDISMERLRWVAEAAEKYKERTVGKC</sequence>
<dbReference type="Gene3D" id="3.20.20.210">
    <property type="match status" value="1"/>
</dbReference>
<evidence type="ECO:0000313" key="3">
    <source>
        <dbReference type="Proteomes" id="UP001524473"/>
    </source>
</evidence>
<accession>A0ABT1RZP2</accession>
<dbReference type="SUPFAM" id="SSF51726">
    <property type="entry name" value="UROD/MetE-like"/>
    <property type="match status" value="1"/>
</dbReference>
<dbReference type="InterPro" id="IPR038071">
    <property type="entry name" value="UROD/MetE-like_sf"/>
</dbReference>
<protein>
    <recommendedName>
        <fullName evidence="1">Uroporphyrinogen decarboxylase (URO-D) domain-containing protein</fullName>
    </recommendedName>
</protein>
<name>A0ABT1RZP2_9FIRM</name>
<dbReference type="EMBL" id="JANFZH010000019">
    <property type="protein sequence ID" value="MCQ4840153.1"/>
    <property type="molecule type" value="Genomic_DNA"/>
</dbReference>
<dbReference type="PANTHER" id="PTHR47099">
    <property type="entry name" value="METHYLCOBAMIDE:COM METHYLTRANSFERASE MTBA"/>
    <property type="match status" value="1"/>
</dbReference>
<keyword evidence="3" id="KW-1185">Reference proteome</keyword>
<dbReference type="GeneID" id="90533834"/>
<dbReference type="RefSeq" id="WP_242871147.1">
    <property type="nucleotide sequence ID" value="NZ_CABKVV010000014.1"/>
</dbReference>
<comment type="caution">
    <text evidence="2">The sequence shown here is derived from an EMBL/GenBank/DDBJ whole genome shotgun (WGS) entry which is preliminary data.</text>
</comment>
<evidence type="ECO:0000259" key="1">
    <source>
        <dbReference type="Pfam" id="PF01208"/>
    </source>
</evidence>
<dbReference type="Proteomes" id="UP001524473">
    <property type="component" value="Unassembled WGS sequence"/>
</dbReference>
<dbReference type="InterPro" id="IPR052024">
    <property type="entry name" value="Methanogen_methyltrans"/>
</dbReference>
<gene>
    <name evidence="2" type="ORF">NE695_09525</name>
</gene>
<dbReference type="Pfam" id="PF01208">
    <property type="entry name" value="URO-D"/>
    <property type="match status" value="1"/>
</dbReference>
<evidence type="ECO:0000313" key="2">
    <source>
        <dbReference type="EMBL" id="MCQ4840153.1"/>
    </source>
</evidence>
<organism evidence="2 3">
    <name type="scientific">Neglectibacter timonensis</name>
    <dbReference type="NCBI Taxonomy" id="1776382"/>
    <lineage>
        <taxon>Bacteria</taxon>
        <taxon>Bacillati</taxon>
        <taxon>Bacillota</taxon>
        <taxon>Clostridia</taxon>
        <taxon>Eubacteriales</taxon>
        <taxon>Oscillospiraceae</taxon>
        <taxon>Neglectibacter</taxon>
    </lineage>
</organism>
<dbReference type="InterPro" id="IPR000257">
    <property type="entry name" value="Uroporphyrinogen_deCOase"/>
</dbReference>